<comment type="caution">
    <text evidence="1">The sequence shown here is derived from an EMBL/GenBank/DDBJ whole genome shotgun (WGS) entry which is preliminary data.</text>
</comment>
<protein>
    <submittedName>
        <fullName evidence="1">Uncharacterized protein</fullName>
    </submittedName>
</protein>
<evidence type="ECO:0000313" key="1">
    <source>
        <dbReference type="EMBL" id="GEB33581.1"/>
    </source>
</evidence>
<dbReference type="EMBL" id="BJMH01000014">
    <property type="protein sequence ID" value="GEB33581.1"/>
    <property type="molecule type" value="Genomic_DNA"/>
</dbReference>
<sequence>MTATVWTPYEDWRRHPADFRVKYRFYSEAEGGRKLPPVQGYRSDFSYAGDNEKIELFAIHPEFETPDGDVIRDLTAPVPAEGTARMWILFPQMRQTVHIHRIKPGIVGYFMEGARKVAVAEVIEIVGLHENPGEDQEKK</sequence>
<accession>A0A4Y3PTC1</accession>
<dbReference type="AlphaFoldDB" id="A0A4Y3PTC1"/>
<keyword evidence="2" id="KW-1185">Reference proteome</keyword>
<reference evidence="1 2" key="1">
    <citation type="submission" date="2019-06" db="EMBL/GenBank/DDBJ databases">
        <title>Whole genome shotgun sequence of Brevibacillus parabrevis NBRC 12334.</title>
        <authorList>
            <person name="Hosoyama A."/>
            <person name="Uohara A."/>
            <person name="Ohji S."/>
            <person name="Ichikawa N."/>
        </authorList>
    </citation>
    <scope>NUCLEOTIDE SEQUENCE [LARGE SCALE GENOMIC DNA]</scope>
    <source>
        <strain evidence="1 2">NBRC 12334</strain>
    </source>
</reference>
<name>A0A4Y3PTC1_BREPA</name>
<evidence type="ECO:0000313" key="2">
    <source>
        <dbReference type="Proteomes" id="UP000316882"/>
    </source>
</evidence>
<organism evidence="1 2">
    <name type="scientific">Brevibacillus parabrevis</name>
    <dbReference type="NCBI Taxonomy" id="54914"/>
    <lineage>
        <taxon>Bacteria</taxon>
        <taxon>Bacillati</taxon>
        <taxon>Bacillota</taxon>
        <taxon>Bacilli</taxon>
        <taxon>Bacillales</taxon>
        <taxon>Paenibacillaceae</taxon>
        <taxon>Brevibacillus</taxon>
    </lineage>
</organism>
<dbReference type="Proteomes" id="UP000316882">
    <property type="component" value="Unassembled WGS sequence"/>
</dbReference>
<dbReference type="RefSeq" id="WP_233454122.1">
    <property type="nucleotide sequence ID" value="NZ_BJMH01000014.1"/>
</dbReference>
<gene>
    <name evidence="1" type="ORF">BPA01_31610</name>
</gene>
<proteinExistence type="predicted"/>